<gene>
    <name evidence="1" type="ORF">NCTC13184_04121</name>
</gene>
<reference evidence="1 2" key="1">
    <citation type="submission" date="2018-06" db="EMBL/GenBank/DDBJ databases">
        <authorList>
            <consortium name="Pathogen Informatics"/>
            <person name="Doyle S."/>
        </authorList>
    </citation>
    <scope>NUCLEOTIDE SEQUENCE [LARGE SCALE GENOMIC DNA]</scope>
    <source>
        <strain evidence="1 2">NCTC13184</strain>
    </source>
</reference>
<protein>
    <submittedName>
        <fullName evidence="1">Uncharacterized protein</fullName>
    </submittedName>
</protein>
<accession>A0A378WXY0</accession>
<organism evidence="1 2">
    <name type="scientific">Nocardia africana</name>
    <dbReference type="NCBI Taxonomy" id="134964"/>
    <lineage>
        <taxon>Bacteria</taxon>
        <taxon>Bacillati</taxon>
        <taxon>Actinomycetota</taxon>
        <taxon>Actinomycetes</taxon>
        <taxon>Mycobacteriales</taxon>
        <taxon>Nocardiaceae</taxon>
        <taxon>Nocardia</taxon>
    </lineage>
</organism>
<dbReference type="Proteomes" id="UP000255082">
    <property type="component" value="Unassembled WGS sequence"/>
</dbReference>
<dbReference type="AlphaFoldDB" id="A0A378WXY0"/>
<sequence length="69" mass="7554">MLSDVHLPGDLTVHVTVRTGEAVFDTSFCLEMKHPPVPAPINVEITSRAVKENNVVAPPSTMPVRFTKK</sequence>
<name>A0A378WXY0_9NOCA</name>
<evidence type="ECO:0000313" key="1">
    <source>
        <dbReference type="EMBL" id="SUA45597.1"/>
    </source>
</evidence>
<dbReference type="RefSeq" id="WP_128145305.1">
    <property type="nucleotide sequence ID" value="NZ_JAJFOE010000001.1"/>
</dbReference>
<proteinExistence type="predicted"/>
<dbReference type="EMBL" id="UGRU01000001">
    <property type="protein sequence ID" value="SUA45597.1"/>
    <property type="molecule type" value="Genomic_DNA"/>
</dbReference>
<evidence type="ECO:0000313" key="2">
    <source>
        <dbReference type="Proteomes" id="UP000255082"/>
    </source>
</evidence>